<dbReference type="SUPFAM" id="SSF48452">
    <property type="entry name" value="TPR-like"/>
    <property type="match status" value="1"/>
</dbReference>
<dbReference type="GO" id="GO:0006620">
    <property type="term" value="P:post-translational protein targeting to endoplasmic reticulum membrane"/>
    <property type="evidence" value="ECO:0007669"/>
    <property type="project" value="TreeGrafter"/>
</dbReference>
<dbReference type="InterPro" id="IPR011990">
    <property type="entry name" value="TPR-like_helical_dom_sf"/>
</dbReference>
<name>A0A2U3QGQ9_9BACT</name>
<keyword evidence="1" id="KW-0677">Repeat</keyword>
<dbReference type="GO" id="GO:0072380">
    <property type="term" value="C:TRC complex"/>
    <property type="evidence" value="ECO:0007669"/>
    <property type="project" value="TreeGrafter"/>
</dbReference>
<feature type="repeat" description="TPR" evidence="3">
    <location>
        <begin position="88"/>
        <end position="121"/>
    </location>
</feature>
<dbReference type="EMBL" id="OUUY01000073">
    <property type="protein sequence ID" value="SPQ00581.1"/>
    <property type="molecule type" value="Genomic_DNA"/>
</dbReference>
<dbReference type="GO" id="GO:0060090">
    <property type="term" value="F:molecular adaptor activity"/>
    <property type="evidence" value="ECO:0007669"/>
    <property type="project" value="TreeGrafter"/>
</dbReference>
<dbReference type="GO" id="GO:0016020">
    <property type="term" value="C:membrane"/>
    <property type="evidence" value="ECO:0007669"/>
    <property type="project" value="TreeGrafter"/>
</dbReference>
<dbReference type="PROSITE" id="PS51257">
    <property type="entry name" value="PROKAR_LIPOPROTEIN"/>
    <property type="match status" value="1"/>
</dbReference>
<dbReference type="Pfam" id="PF13432">
    <property type="entry name" value="TPR_16"/>
    <property type="match status" value="1"/>
</dbReference>
<evidence type="ECO:0000256" key="2">
    <source>
        <dbReference type="ARBA" id="ARBA00022803"/>
    </source>
</evidence>
<accession>A0A2U3QGQ9</accession>
<reference evidence="5" key="1">
    <citation type="submission" date="2018-03" db="EMBL/GenBank/DDBJ databases">
        <authorList>
            <person name="Zecchin S."/>
        </authorList>
    </citation>
    <scope>NUCLEOTIDE SEQUENCE [LARGE SCALE GENOMIC DNA]</scope>
</reference>
<dbReference type="Pfam" id="PF00515">
    <property type="entry name" value="TPR_1"/>
    <property type="match status" value="1"/>
</dbReference>
<gene>
    <name evidence="4" type="ORF">NBG4_280018</name>
</gene>
<dbReference type="PROSITE" id="PS50005">
    <property type="entry name" value="TPR"/>
    <property type="match status" value="2"/>
</dbReference>
<feature type="repeat" description="TPR" evidence="3">
    <location>
        <begin position="54"/>
        <end position="87"/>
    </location>
</feature>
<dbReference type="AlphaFoldDB" id="A0A2U3QGQ9"/>
<organism evidence="4 5">
    <name type="scientific">Candidatus Sulfobium mesophilum</name>
    <dbReference type="NCBI Taxonomy" id="2016548"/>
    <lineage>
        <taxon>Bacteria</taxon>
        <taxon>Pseudomonadati</taxon>
        <taxon>Nitrospirota</taxon>
        <taxon>Nitrospiria</taxon>
        <taxon>Nitrospirales</taxon>
        <taxon>Nitrospiraceae</taxon>
        <taxon>Candidatus Sulfobium</taxon>
    </lineage>
</organism>
<dbReference type="PROSITE" id="PS50293">
    <property type="entry name" value="TPR_REGION"/>
    <property type="match status" value="1"/>
</dbReference>
<keyword evidence="5" id="KW-1185">Reference proteome</keyword>
<sequence length="174" mass="19695">MKKILVAMAVVLLITSCQRKEEPKAQYQFPTGTGQTQGDIKLLEDFVKKEPGNVNAWIRLGNTLMDNRRFAEAIDAYQKALAIDPKNVDVRVDMGTCYRNIGKPDIAVTEYKKALEMDPRHPNAHRNLAVVLADDIKDKVQAAAEFEKYLKLAPNAPDQMQIRQMVQQLKEAKK</sequence>
<evidence type="ECO:0000313" key="4">
    <source>
        <dbReference type="EMBL" id="SPQ00581.1"/>
    </source>
</evidence>
<keyword evidence="2 3" id="KW-0802">TPR repeat</keyword>
<protein>
    <submittedName>
        <fullName evidence="4">Putative Tetratricopeptide TPR_2 repeat protein</fullName>
    </submittedName>
</protein>
<dbReference type="Gene3D" id="1.25.40.10">
    <property type="entry name" value="Tetratricopeptide repeat domain"/>
    <property type="match status" value="1"/>
</dbReference>
<dbReference type="PANTHER" id="PTHR45831">
    <property type="entry name" value="LD24721P"/>
    <property type="match status" value="1"/>
</dbReference>
<dbReference type="InterPro" id="IPR047150">
    <property type="entry name" value="SGT"/>
</dbReference>
<evidence type="ECO:0000313" key="5">
    <source>
        <dbReference type="Proteomes" id="UP000245125"/>
    </source>
</evidence>
<dbReference type="InterPro" id="IPR019734">
    <property type="entry name" value="TPR_rpt"/>
</dbReference>
<evidence type="ECO:0000256" key="1">
    <source>
        <dbReference type="ARBA" id="ARBA00022737"/>
    </source>
</evidence>
<dbReference type="Proteomes" id="UP000245125">
    <property type="component" value="Unassembled WGS sequence"/>
</dbReference>
<dbReference type="SMART" id="SM00028">
    <property type="entry name" value="TPR"/>
    <property type="match status" value="2"/>
</dbReference>
<dbReference type="PANTHER" id="PTHR45831:SF2">
    <property type="entry name" value="LD24721P"/>
    <property type="match status" value="1"/>
</dbReference>
<evidence type="ECO:0000256" key="3">
    <source>
        <dbReference type="PROSITE-ProRule" id="PRU00339"/>
    </source>
</evidence>
<proteinExistence type="predicted"/>